<dbReference type="Pfam" id="PF03947">
    <property type="entry name" value="Ribosomal_L2_C"/>
    <property type="match status" value="1"/>
</dbReference>
<evidence type="ECO:0000259" key="7">
    <source>
        <dbReference type="SMART" id="SM01382"/>
    </source>
</evidence>
<name>A0A517R0X0_9PLAN</name>
<evidence type="ECO:0000256" key="5">
    <source>
        <dbReference type="HAMAP-Rule" id="MF_01320"/>
    </source>
</evidence>
<dbReference type="NCBIfam" id="TIGR01171">
    <property type="entry name" value="rplB_bact"/>
    <property type="match status" value="1"/>
</dbReference>
<dbReference type="InterPro" id="IPR008991">
    <property type="entry name" value="Translation_prot_SH3-like_sf"/>
</dbReference>
<dbReference type="SMART" id="SM01382">
    <property type="entry name" value="Ribosomal_L2_C"/>
    <property type="match status" value="1"/>
</dbReference>
<feature type="domain" description="Large ribosomal subunit protein uL2 RNA-binding" evidence="8">
    <location>
        <begin position="44"/>
        <end position="120"/>
    </location>
</feature>
<keyword evidence="2 5" id="KW-0689">Ribosomal protein</keyword>
<dbReference type="SUPFAM" id="SSF50249">
    <property type="entry name" value="Nucleic acid-binding proteins"/>
    <property type="match status" value="1"/>
</dbReference>
<dbReference type="InterPro" id="IPR002171">
    <property type="entry name" value="Ribosomal_uL2"/>
</dbReference>
<keyword evidence="5" id="KW-0699">rRNA-binding</keyword>
<organism evidence="9 10">
    <name type="scientific">Stratiformator vulcanicus</name>
    <dbReference type="NCBI Taxonomy" id="2527980"/>
    <lineage>
        <taxon>Bacteria</taxon>
        <taxon>Pseudomonadati</taxon>
        <taxon>Planctomycetota</taxon>
        <taxon>Planctomycetia</taxon>
        <taxon>Planctomycetales</taxon>
        <taxon>Planctomycetaceae</taxon>
        <taxon>Stratiformator</taxon>
    </lineage>
</organism>
<feature type="region of interest" description="Disordered" evidence="6">
    <location>
        <begin position="224"/>
        <end position="285"/>
    </location>
</feature>
<dbReference type="EMBL" id="CP036268">
    <property type="protein sequence ID" value="QDT37521.1"/>
    <property type="molecule type" value="Genomic_DNA"/>
</dbReference>
<dbReference type="Gene3D" id="4.10.950.10">
    <property type="entry name" value="Ribosomal protein L2, domain 3"/>
    <property type="match status" value="1"/>
</dbReference>
<evidence type="ECO:0000256" key="1">
    <source>
        <dbReference type="ARBA" id="ARBA00005636"/>
    </source>
</evidence>
<keyword evidence="10" id="KW-1185">Reference proteome</keyword>
<dbReference type="FunFam" id="2.30.30.30:FF:000001">
    <property type="entry name" value="50S ribosomal protein L2"/>
    <property type="match status" value="1"/>
</dbReference>
<keyword evidence="3 5" id="KW-0687">Ribonucleoprotein</keyword>
<evidence type="ECO:0000313" key="9">
    <source>
        <dbReference type="EMBL" id="QDT37521.1"/>
    </source>
</evidence>
<dbReference type="InterPro" id="IPR014722">
    <property type="entry name" value="Rib_uL2_dom2"/>
</dbReference>
<feature type="domain" description="Large ribosomal subunit protein uL2 C-terminal" evidence="7">
    <location>
        <begin position="126"/>
        <end position="254"/>
    </location>
</feature>
<dbReference type="AlphaFoldDB" id="A0A517R0X0"/>
<accession>A0A517R0X0</accession>
<dbReference type="Proteomes" id="UP000317318">
    <property type="component" value="Chromosome"/>
</dbReference>
<sequence>MGIRAYKPTSPGRRAGTVADFAEITDRKKRPEKSLTVRLKKHSGRNHQGKITVRHRGGGHKKLYRIIDFRRIKDGVPAEVLFIEYDPNRTSRIALIQYEDGEKSYIIAPAGLTAGMKVMNGPESDPEVGNCLPLSHIPPGTTIHNVELRPGKGGQLCRSAGTEAVLNARDGKWAQITLPSGEVRRFPSHCRATIGAVGFSEHSAISLGKAGRRRWMGRRPKVRGTAMNPVAHPMGGGEGRNAGGRHPCSPTGKLAKGGQTRKRRKNSSKAIVRRRRSRRYGQLKV</sequence>
<dbReference type="Gene3D" id="2.30.30.30">
    <property type="match status" value="1"/>
</dbReference>
<comment type="similarity">
    <text evidence="1 5">Belongs to the universal ribosomal protein uL2 family.</text>
</comment>
<protein>
    <recommendedName>
        <fullName evidence="4 5">Large ribosomal subunit protein uL2</fullName>
    </recommendedName>
</protein>
<evidence type="ECO:0000256" key="2">
    <source>
        <dbReference type="ARBA" id="ARBA00022980"/>
    </source>
</evidence>
<feature type="compositionally biased region" description="Basic residues" evidence="6">
    <location>
        <begin position="259"/>
        <end position="285"/>
    </location>
</feature>
<evidence type="ECO:0000256" key="6">
    <source>
        <dbReference type="SAM" id="MobiDB-lite"/>
    </source>
</evidence>
<dbReference type="InterPro" id="IPR012340">
    <property type="entry name" value="NA-bd_OB-fold"/>
</dbReference>
<dbReference type="GO" id="GO:0002181">
    <property type="term" value="P:cytoplasmic translation"/>
    <property type="evidence" value="ECO:0007669"/>
    <property type="project" value="TreeGrafter"/>
</dbReference>
<evidence type="ECO:0000313" key="10">
    <source>
        <dbReference type="Proteomes" id="UP000317318"/>
    </source>
</evidence>
<dbReference type="PANTHER" id="PTHR13691">
    <property type="entry name" value="RIBOSOMAL PROTEIN L2"/>
    <property type="match status" value="1"/>
</dbReference>
<dbReference type="InterPro" id="IPR022666">
    <property type="entry name" value="Ribosomal_uL2_RNA-bd_dom"/>
</dbReference>
<dbReference type="Pfam" id="PF00181">
    <property type="entry name" value="Ribosomal_L2_N"/>
    <property type="match status" value="1"/>
</dbReference>
<dbReference type="InterPro" id="IPR022669">
    <property type="entry name" value="Ribosomal_uL2_C"/>
</dbReference>
<dbReference type="GO" id="GO:0003735">
    <property type="term" value="F:structural constituent of ribosome"/>
    <property type="evidence" value="ECO:0007669"/>
    <property type="project" value="InterPro"/>
</dbReference>
<dbReference type="GO" id="GO:0015934">
    <property type="term" value="C:large ribosomal subunit"/>
    <property type="evidence" value="ECO:0007669"/>
    <property type="project" value="InterPro"/>
</dbReference>
<dbReference type="PIRSF" id="PIRSF002158">
    <property type="entry name" value="Ribosomal_L2"/>
    <property type="match status" value="1"/>
</dbReference>
<gene>
    <name evidence="5 9" type="primary">rplB</name>
    <name evidence="9" type="ORF">Pan189_19010</name>
</gene>
<keyword evidence="5" id="KW-0694">RNA-binding</keyword>
<dbReference type="OrthoDB" id="9778722at2"/>
<reference evidence="9 10" key="1">
    <citation type="submission" date="2019-02" db="EMBL/GenBank/DDBJ databases">
        <title>Deep-cultivation of Planctomycetes and their phenomic and genomic characterization uncovers novel biology.</title>
        <authorList>
            <person name="Wiegand S."/>
            <person name="Jogler M."/>
            <person name="Boedeker C."/>
            <person name="Pinto D."/>
            <person name="Vollmers J."/>
            <person name="Rivas-Marin E."/>
            <person name="Kohn T."/>
            <person name="Peeters S.H."/>
            <person name="Heuer A."/>
            <person name="Rast P."/>
            <person name="Oberbeckmann S."/>
            <person name="Bunk B."/>
            <person name="Jeske O."/>
            <person name="Meyerdierks A."/>
            <person name="Storesund J.E."/>
            <person name="Kallscheuer N."/>
            <person name="Luecker S."/>
            <person name="Lage O.M."/>
            <person name="Pohl T."/>
            <person name="Merkel B.J."/>
            <person name="Hornburger P."/>
            <person name="Mueller R.-W."/>
            <person name="Bruemmer F."/>
            <person name="Labrenz M."/>
            <person name="Spormann A.M."/>
            <person name="Op den Camp H."/>
            <person name="Overmann J."/>
            <person name="Amann R."/>
            <person name="Jetten M.S.M."/>
            <person name="Mascher T."/>
            <person name="Medema M.H."/>
            <person name="Devos D.P."/>
            <person name="Kaster A.-K."/>
            <person name="Ovreas L."/>
            <person name="Rohde M."/>
            <person name="Galperin M.Y."/>
            <person name="Jogler C."/>
        </authorList>
    </citation>
    <scope>NUCLEOTIDE SEQUENCE [LARGE SCALE GENOMIC DNA]</scope>
    <source>
        <strain evidence="9 10">Pan189</strain>
    </source>
</reference>
<dbReference type="SUPFAM" id="SSF50104">
    <property type="entry name" value="Translation proteins SH3-like domain"/>
    <property type="match status" value="1"/>
</dbReference>
<proteinExistence type="inferred from homology"/>
<dbReference type="FunFam" id="2.40.50.140:FF:000003">
    <property type="entry name" value="50S ribosomal protein L2"/>
    <property type="match status" value="1"/>
</dbReference>
<dbReference type="GO" id="GO:0019843">
    <property type="term" value="F:rRNA binding"/>
    <property type="evidence" value="ECO:0007669"/>
    <property type="project" value="UniProtKB-UniRule"/>
</dbReference>
<dbReference type="Gene3D" id="2.40.50.140">
    <property type="entry name" value="Nucleic acid-binding proteins"/>
    <property type="match status" value="1"/>
</dbReference>
<comment type="subunit">
    <text evidence="5">Part of the 50S ribosomal subunit. Forms a bridge to the 30S subunit in the 70S ribosome.</text>
</comment>
<evidence type="ECO:0000256" key="3">
    <source>
        <dbReference type="ARBA" id="ARBA00023274"/>
    </source>
</evidence>
<evidence type="ECO:0000256" key="4">
    <source>
        <dbReference type="ARBA" id="ARBA00035242"/>
    </source>
</evidence>
<dbReference type="FunFam" id="4.10.950.10:FF:000001">
    <property type="entry name" value="50S ribosomal protein L2"/>
    <property type="match status" value="1"/>
</dbReference>
<dbReference type="KEGG" id="svp:Pan189_19010"/>
<dbReference type="HAMAP" id="MF_01320_B">
    <property type="entry name" value="Ribosomal_uL2_B"/>
    <property type="match status" value="1"/>
</dbReference>
<dbReference type="InterPro" id="IPR014726">
    <property type="entry name" value="Ribosomal_uL2_dom3"/>
</dbReference>
<dbReference type="RefSeq" id="WP_145363630.1">
    <property type="nucleotide sequence ID" value="NZ_CP036268.1"/>
</dbReference>
<dbReference type="SMART" id="SM01383">
    <property type="entry name" value="Ribosomal_L2"/>
    <property type="match status" value="1"/>
</dbReference>
<dbReference type="PANTHER" id="PTHR13691:SF5">
    <property type="entry name" value="LARGE RIBOSOMAL SUBUNIT PROTEIN UL2M"/>
    <property type="match status" value="1"/>
</dbReference>
<dbReference type="InterPro" id="IPR005880">
    <property type="entry name" value="Ribosomal_uL2_bac/org-type"/>
</dbReference>
<evidence type="ECO:0000259" key="8">
    <source>
        <dbReference type="SMART" id="SM01383"/>
    </source>
</evidence>
<dbReference type="GO" id="GO:0016740">
    <property type="term" value="F:transferase activity"/>
    <property type="evidence" value="ECO:0007669"/>
    <property type="project" value="InterPro"/>
</dbReference>
<comment type="function">
    <text evidence="5">One of the primary rRNA binding proteins. Required for association of the 30S and 50S subunits to form the 70S ribosome, for tRNA binding and peptide bond formation. It has been suggested to have peptidyltransferase activity; this is somewhat controversial. Makes several contacts with the 16S rRNA in the 70S ribosome.</text>
</comment>